<name>A0ABQ9GHX7_9NEOP</name>
<evidence type="ECO:0000259" key="1">
    <source>
        <dbReference type="Pfam" id="PF20700"/>
    </source>
</evidence>
<protein>
    <recommendedName>
        <fullName evidence="1">Mutator-like transposase domain-containing protein</fullName>
    </recommendedName>
</protein>
<sequence length="270" mass="30552">MSYSGRRIVDIVYLFTQIQNEKHHEGTDCSFMDMDFVKEKVNGFHCTWIFKCRVRNIVSQIMSENRENKDTYMPINETAVDSILATGEEYSQLRECSAGVDVHCMSNKTLLKHMNKVPEATDDIALQSMLDAAEAEKAIAIRDGNVDSDGVPMCTEVADGARCKRSCKTNYYSLSDVKSVLFYLCVMSNAKQTPPSYTCFLDWKKSATSMEADIIVDGFLQSEKLLGLKFNKLISEILTVCKMVDYTNFVLMLTGDRDSSVHRKLLETMP</sequence>
<feature type="domain" description="Mutator-like transposase" evidence="1">
    <location>
        <begin position="5"/>
        <end position="173"/>
    </location>
</feature>
<evidence type="ECO:0000313" key="2">
    <source>
        <dbReference type="EMBL" id="KAJ8871635.1"/>
    </source>
</evidence>
<dbReference type="EMBL" id="JARBHB010000012">
    <property type="protein sequence ID" value="KAJ8871635.1"/>
    <property type="molecule type" value="Genomic_DNA"/>
</dbReference>
<comment type="caution">
    <text evidence="2">The sequence shown here is derived from an EMBL/GenBank/DDBJ whole genome shotgun (WGS) entry which is preliminary data.</text>
</comment>
<accession>A0ABQ9GHX7</accession>
<gene>
    <name evidence="2" type="ORF">PR048_027962</name>
</gene>
<keyword evidence="3" id="KW-1185">Reference proteome</keyword>
<proteinExistence type="predicted"/>
<reference evidence="2 3" key="1">
    <citation type="submission" date="2023-02" db="EMBL/GenBank/DDBJ databases">
        <title>LHISI_Scaffold_Assembly.</title>
        <authorList>
            <person name="Stuart O.P."/>
            <person name="Cleave R."/>
            <person name="Magrath M.J.L."/>
            <person name="Mikheyev A.S."/>
        </authorList>
    </citation>
    <scope>NUCLEOTIDE SEQUENCE [LARGE SCALE GENOMIC DNA]</scope>
    <source>
        <strain evidence="2">Daus_M_001</strain>
        <tissue evidence="2">Leg muscle</tissue>
    </source>
</reference>
<dbReference type="Pfam" id="PF20700">
    <property type="entry name" value="Mutator"/>
    <property type="match status" value="1"/>
</dbReference>
<evidence type="ECO:0000313" key="3">
    <source>
        <dbReference type="Proteomes" id="UP001159363"/>
    </source>
</evidence>
<dbReference type="Proteomes" id="UP001159363">
    <property type="component" value="Chromosome 11"/>
</dbReference>
<dbReference type="InterPro" id="IPR049012">
    <property type="entry name" value="Mutator_transp_dom"/>
</dbReference>
<organism evidence="2 3">
    <name type="scientific">Dryococelus australis</name>
    <dbReference type="NCBI Taxonomy" id="614101"/>
    <lineage>
        <taxon>Eukaryota</taxon>
        <taxon>Metazoa</taxon>
        <taxon>Ecdysozoa</taxon>
        <taxon>Arthropoda</taxon>
        <taxon>Hexapoda</taxon>
        <taxon>Insecta</taxon>
        <taxon>Pterygota</taxon>
        <taxon>Neoptera</taxon>
        <taxon>Polyneoptera</taxon>
        <taxon>Phasmatodea</taxon>
        <taxon>Verophasmatodea</taxon>
        <taxon>Anareolatae</taxon>
        <taxon>Phasmatidae</taxon>
        <taxon>Eurycanthinae</taxon>
        <taxon>Dryococelus</taxon>
    </lineage>
</organism>